<dbReference type="InterPro" id="IPR018704">
    <property type="entry name" value="SecYEG/CpoB_TPR"/>
</dbReference>
<evidence type="ECO:0000256" key="6">
    <source>
        <dbReference type="ARBA" id="ARBA00023186"/>
    </source>
</evidence>
<dbReference type="KEGG" id="nur:ATY38_09035"/>
<evidence type="ECO:0000256" key="5">
    <source>
        <dbReference type="ARBA" id="ARBA00023136"/>
    </source>
</evidence>
<reference evidence="15" key="1">
    <citation type="submission" date="2016-10" db="EMBL/GenBank/DDBJ databases">
        <authorList>
            <person name="Varghese N."/>
            <person name="Submissions S."/>
        </authorList>
    </citation>
    <scope>NUCLEOTIDE SEQUENCE [LARGE SCALE GENOMIC DNA]</scope>
    <source>
        <strain evidence="15">Nm10</strain>
    </source>
</reference>
<accession>A0A0S3AJN2</accession>
<evidence type="ECO:0000313" key="12">
    <source>
        <dbReference type="EMBL" id="SEQ24598.1"/>
    </source>
</evidence>
<reference evidence="11 14" key="2">
    <citation type="submission" date="2016-10" db="EMBL/GenBank/DDBJ databases">
        <authorList>
            <person name="de Groot N.N."/>
        </authorList>
    </citation>
    <scope>NUCLEOTIDE SEQUENCE [LARGE SCALE GENOMIC DNA]</scope>
    <source>
        <strain evidence="11">Nm10</strain>
        <strain evidence="12 14">Nm9</strain>
    </source>
</reference>
<dbReference type="AlphaFoldDB" id="A0A0S3AJN2"/>
<reference evidence="13 16" key="3">
    <citation type="submission" date="2017-09" db="EMBL/GenBank/DDBJ databases">
        <authorList>
            <person name="Ehlers B."/>
            <person name="Leendertz F.H."/>
        </authorList>
    </citation>
    <scope>NUCLEOTIDE SEQUENCE [LARGE SCALE GENOMIC DNA]</scope>
    <source>
        <strain evidence="13 16">Nm42</strain>
    </source>
</reference>
<evidence type="ECO:0000313" key="13">
    <source>
        <dbReference type="EMBL" id="SOD21132.1"/>
    </source>
</evidence>
<dbReference type="RefSeq" id="WP_062559020.1">
    <property type="nucleotide sequence ID" value="NZ_CP013341.1"/>
</dbReference>
<dbReference type="STRING" id="44577.ATY38_09035"/>
<dbReference type="GO" id="GO:0005886">
    <property type="term" value="C:plasma membrane"/>
    <property type="evidence" value="ECO:0007669"/>
    <property type="project" value="UniProtKB-SubCell"/>
</dbReference>
<feature type="domain" description="Ancillary SecYEG translocon subunit/Cell division coordinator CpoB TPR" evidence="10">
    <location>
        <begin position="16"/>
        <end position="209"/>
    </location>
</feature>
<dbReference type="OrthoDB" id="8521102at2"/>
<evidence type="ECO:0000256" key="4">
    <source>
        <dbReference type="ARBA" id="ARBA00022989"/>
    </source>
</evidence>
<comment type="similarity">
    <text evidence="7">Belongs to the YfgM family.</text>
</comment>
<evidence type="ECO:0000256" key="8">
    <source>
        <dbReference type="ARBA" id="ARBA00024235"/>
    </source>
</evidence>
<evidence type="ECO:0000256" key="1">
    <source>
        <dbReference type="ARBA" id="ARBA00004401"/>
    </source>
</evidence>
<dbReference type="Proteomes" id="UP000181998">
    <property type="component" value="Unassembled WGS sequence"/>
</dbReference>
<evidence type="ECO:0000313" key="11">
    <source>
        <dbReference type="EMBL" id="SDU05727.1"/>
    </source>
</evidence>
<proteinExistence type="inferred from homology"/>
<dbReference type="EMBL" id="FOFX01000031">
    <property type="protein sequence ID" value="SEQ24598.1"/>
    <property type="molecule type" value="Genomic_DNA"/>
</dbReference>
<keyword evidence="4 9" id="KW-1133">Transmembrane helix</keyword>
<name>A0A0S3AJN2_9PROT</name>
<protein>
    <recommendedName>
        <fullName evidence="8">Ancillary SecYEG translocon subunit</fullName>
    </recommendedName>
</protein>
<feature type="transmembrane region" description="Helical" evidence="9">
    <location>
        <begin position="22"/>
        <end position="43"/>
    </location>
</feature>
<evidence type="ECO:0000256" key="3">
    <source>
        <dbReference type="ARBA" id="ARBA00022692"/>
    </source>
</evidence>
<dbReference type="PANTHER" id="PTHR38035:SF1">
    <property type="entry name" value="ANCILLARY SECYEG TRANSLOCON SUBUNIT"/>
    <property type="match status" value="1"/>
</dbReference>
<organism evidence="13 16">
    <name type="scientific">Nitrosomonas ureae</name>
    <dbReference type="NCBI Taxonomy" id="44577"/>
    <lineage>
        <taxon>Bacteria</taxon>
        <taxon>Pseudomonadati</taxon>
        <taxon>Pseudomonadota</taxon>
        <taxon>Betaproteobacteria</taxon>
        <taxon>Nitrosomonadales</taxon>
        <taxon>Nitrosomonadaceae</taxon>
        <taxon>Nitrosomonas</taxon>
    </lineage>
</organism>
<dbReference type="SUPFAM" id="SSF48452">
    <property type="entry name" value="TPR-like"/>
    <property type="match status" value="1"/>
</dbReference>
<dbReference type="InterPro" id="IPR011990">
    <property type="entry name" value="TPR-like_helical_dom_sf"/>
</dbReference>
<evidence type="ECO:0000256" key="2">
    <source>
        <dbReference type="ARBA" id="ARBA00022475"/>
    </source>
</evidence>
<evidence type="ECO:0000259" key="10">
    <source>
        <dbReference type="Pfam" id="PF09976"/>
    </source>
</evidence>
<evidence type="ECO:0000256" key="7">
    <source>
        <dbReference type="ARBA" id="ARBA00024197"/>
    </source>
</evidence>
<keyword evidence="3 9" id="KW-0812">Transmembrane</keyword>
<gene>
    <name evidence="11" type="ORF">SAMN05216406_12054</name>
    <name evidence="12" type="ORF">SAMN05421510_10316</name>
    <name evidence="13" type="ORF">SAMN06297164_3216</name>
</gene>
<evidence type="ECO:0000313" key="15">
    <source>
        <dbReference type="Proteomes" id="UP000182882"/>
    </source>
</evidence>
<dbReference type="Pfam" id="PF09976">
    <property type="entry name" value="TPR_21"/>
    <property type="match status" value="1"/>
</dbReference>
<dbReference type="PIRSF" id="PIRSF006170">
    <property type="entry name" value="YfgM"/>
    <property type="match status" value="1"/>
</dbReference>
<evidence type="ECO:0000313" key="16">
    <source>
        <dbReference type="Proteomes" id="UP000219335"/>
    </source>
</evidence>
<keyword evidence="2" id="KW-1003">Cell membrane</keyword>
<sequence length="212" mass="23828">MVTYNHEDQERVDGLKGWWDSYGTAIVIIMTVMLVTIGAIKAWEYYQQKQAQQAADLYALLKQVQAGNDSEKINDTAQLLMQGYSSSGYAPRAALVAAQADVHAGNNKRAIQNLQWILDHAKEIEMRDLARLRISGILLDEGKYDEALRLLDTGYSEAFSGLYLDRKGDIQVATQRISEARLSYQEAINVLDKSNNYYNIVQMKLDGLGNSE</sequence>
<keyword evidence="15" id="KW-1185">Reference proteome</keyword>
<dbReference type="InterPro" id="IPR026039">
    <property type="entry name" value="YfgM"/>
</dbReference>
<dbReference type="PANTHER" id="PTHR38035">
    <property type="entry name" value="UPF0070 PROTEIN YFGM"/>
    <property type="match status" value="1"/>
</dbReference>
<evidence type="ECO:0000313" key="14">
    <source>
        <dbReference type="Proteomes" id="UP000181998"/>
    </source>
</evidence>
<dbReference type="Proteomes" id="UP000219335">
    <property type="component" value="Unassembled WGS sequence"/>
</dbReference>
<comment type="subcellular location">
    <subcellularLocation>
        <location evidence="1">Cell membrane</location>
        <topology evidence="1">Single-pass type II membrane protein</topology>
    </subcellularLocation>
</comment>
<keyword evidence="5 9" id="KW-0472">Membrane</keyword>
<evidence type="ECO:0000256" key="9">
    <source>
        <dbReference type="SAM" id="Phobius"/>
    </source>
</evidence>
<dbReference type="EMBL" id="FNLN01000020">
    <property type="protein sequence ID" value="SDU05727.1"/>
    <property type="molecule type" value="Genomic_DNA"/>
</dbReference>
<dbReference type="Proteomes" id="UP000182882">
    <property type="component" value="Unassembled WGS sequence"/>
</dbReference>
<keyword evidence="6" id="KW-0143">Chaperone</keyword>
<dbReference type="GO" id="GO:0044877">
    <property type="term" value="F:protein-containing complex binding"/>
    <property type="evidence" value="ECO:0007669"/>
    <property type="project" value="InterPro"/>
</dbReference>
<dbReference type="EMBL" id="OCMU01000002">
    <property type="protein sequence ID" value="SOD21132.1"/>
    <property type="molecule type" value="Genomic_DNA"/>
</dbReference>